<evidence type="ECO:0000313" key="2">
    <source>
        <dbReference type="EMBL" id="RFB06139.1"/>
    </source>
</evidence>
<proteinExistence type="predicted"/>
<evidence type="ECO:0000256" key="1">
    <source>
        <dbReference type="SAM" id="MobiDB-lite"/>
    </source>
</evidence>
<accession>A0A371RKZ6</accession>
<evidence type="ECO:0000313" key="3">
    <source>
        <dbReference type="Proteomes" id="UP000264589"/>
    </source>
</evidence>
<comment type="caution">
    <text evidence="2">The sequence shown here is derived from an EMBL/GenBank/DDBJ whole genome shotgun (WGS) entry which is preliminary data.</text>
</comment>
<sequence>MRRETEAKPETPKSADDVVVRNEGGHTRRVGARGVSVVEDMARNGCSETSIAKKLRVATSTFREIKRRQPEVLEALERGYSAMEDELVDLLMRRARDPSHKGGVTAAIFLLKARRGYEGTKTPAHITINNDNRQQTMLLPSADEMDVYLSRAREMA</sequence>
<dbReference type="AlphaFoldDB" id="A0A371RKZ6"/>
<dbReference type="InParanoid" id="A0A371RKZ6"/>
<reference evidence="2 3" key="1">
    <citation type="submission" date="2018-08" db="EMBL/GenBank/DDBJ databases">
        <title>Parvularcula sp. SM1705, isolated from surface water of the South Sea China.</title>
        <authorList>
            <person name="Sun L."/>
        </authorList>
    </citation>
    <scope>NUCLEOTIDE SEQUENCE [LARGE SCALE GENOMIC DNA]</scope>
    <source>
        <strain evidence="2 3">SM1705</strain>
    </source>
</reference>
<gene>
    <name evidence="2" type="ORF">DX908_13200</name>
</gene>
<dbReference type="EMBL" id="QUQO01000001">
    <property type="protein sequence ID" value="RFB06139.1"/>
    <property type="molecule type" value="Genomic_DNA"/>
</dbReference>
<protein>
    <submittedName>
        <fullName evidence="2">Uncharacterized protein</fullName>
    </submittedName>
</protein>
<organism evidence="2 3">
    <name type="scientific">Parvularcula marina</name>
    <dbReference type="NCBI Taxonomy" id="2292771"/>
    <lineage>
        <taxon>Bacteria</taxon>
        <taxon>Pseudomonadati</taxon>
        <taxon>Pseudomonadota</taxon>
        <taxon>Alphaproteobacteria</taxon>
        <taxon>Parvularculales</taxon>
        <taxon>Parvularculaceae</taxon>
        <taxon>Parvularcula</taxon>
    </lineage>
</organism>
<feature type="region of interest" description="Disordered" evidence="1">
    <location>
        <begin position="1"/>
        <end position="28"/>
    </location>
</feature>
<feature type="compositionally biased region" description="Basic and acidic residues" evidence="1">
    <location>
        <begin position="1"/>
        <end position="26"/>
    </location>
</feature>
<keyword evidence="3" id="KW-1185">Reference proteome</keyword>
<name>A0A371RKZ6_9PROT</name>
<dbReference type="Proteomes" id="UP000264589">
    <property type="component" value="Unassembled WGS sequence"/>
</dbReference>